<sequence length="188" mass="20170">MKITVTFGFMTLHIVQHPYESTITILALWRLTDDSTAVIQKLSAEPLGSCSCIHFSSGRVAQIDHKLSKLDGIGVGAAVRDSDLTIDADEVTENTVIANPALLEEPLVEQLHTLDVYLCSGIGSSPYLCFRATALAGSIVVTISSTGTSASAYSPFRGTYYFTDLIEGTLPQVGPSKARTLDARSTER</sequence>
<name>A0A9P5JU98_9AGAM</name>
<comment type="caution">
    <text evidence="1">The sequence shown here is derived from an EMBL/GenBank/DDBJ whole genome shotgun (WGS) entry which is preliminary data.</text>
</comment>
<keyword evidence="2" id="KW-1185">Reference proteome</keyword>
<proteinExistence type="predicted"/>
<accession>A0A9P5JU98</accession>
<evidence type="ECO:0000313" key="2">
    <source>
        <dbReference type="Proteomes" id="UP000759537"/>
    </source>
</evidence>
<reference evidence="1" key="1">
    <citation type="submission" date="2019-10" db="EMBL/GenBank/DDBJ databases">
        <authorList>
            <consortium name="DOE Joint Genome Institute"/>
            <person name="Kuo A."/>
            <person name="Miyauchi S."/>
            <person name="Kiss E."/>
            <person name="Drula E."/>
            <person name="Kohler A."/>
            <person name="Sanchez-Garcia M."/>
            <person name="Andreopoulos B."/>
            <person name="Barry K.W."/>
            <person name="Bonito G."/>
            <person name="Buee M."/>
            <person name="Carver A."/>
            <person name="Chen C."/>
            <person name="Cichocki N."/>
            <person name="Clum A."/>
            <person name="Culley D."/>
            <person name="Crous P.W."/>
            <person name="Fauchery L."/>
            <person name="Girlanda M."/>
            <person name="Hayes R."/>
            <person name="Keri Z."/>
            <person name="LaButti K."/>
            <person name="Lipzen A."/>
            <person name="Lombard V."/>
            <person name="Magnuson J."/>
            <person name="Maillard F."/>
            <person name="Morin E."/>
            <person name="Murat C."/>
            <person name="Nolan M."/>
            <person name="Ohm R."/>
            <person name="Pangilinan J."/>
            <person name="Pereira M."/>
            <person name="Perotto S."/>
            <person name="Peter M."/>
            <person name="Riley R."/>
            <person name="Sitrit Y."/>
            <person name="Stielow B."/>
            <person name="Szollosi G."/>
            <person name="Zifcakova L."/>
            <person name="Stursova M."/>
            <person name="Spatafora J.W."/>
            <person name="Tedersoo L."/>
            <person name="Vaario L.-M."/>
            <person name="Yamada A."/>
            <person name="Yan M."/>
            <person name="Wang P."/>
            <person name="Xu J."/>
            <person name="Bruns T."/>
            <person name="Baldrian P."/>
            <person name="Vilgalys R."/>
            <person name="Henrissat B."/>
            <person name="Grigoriev I.V."/>
            <person name="Hibbett D."/>
            <person name="Nagy L.G."/>
            <person name="Martin F.M."/>
        </authorList>
    </citation>
    <scope>NUCLEOTIDE SEQUENCE</scope>
    <source>
        <strain evidence="1">Prilba</strain>
    </source>
</reference>
<gene>
    <name evidence="1" type="ORF">DFH94DRAFT_686873</name>
</gene>
<dbReference type="EMBL" id="WHVB01000088">
    <property type="protein sequence ID" value="KAF8462641.1"/>
    <property type="molecule type" value="Genomic_DNA"/>
</dbReference>
<protein>
    <submittedName>
        <fullName evidence="1">Uncharacterized protein</fullName>
    </submittedName>
</protein>
<evidence type="ECO:0000313" key="1">
    <source>
        <dbReference type="EMBL" id="KAF8462641.1"/>
    </source>
</evidence>
<organism evidence="1 2">
    <name type="scientific">Russula ochroleuca</name>
    <dbReference type="NCBI Taxonomy" id="152965"/>
    <lineage>
        <taxon>Eukaryota</taxon>
        <taxon>Fungi</taxon>
        <taxon>Dikarya</taxon>
        <taxon>Basidiomycota</taxon>
        <taxon>Agaricomycotina</taxon>
        <taxon>Agaricomycetes</taxon>
        <taxon>Russulales</taxon>
        <taxon>Russulaceae</taxon>
        <taxon>Russula</taxon>
    </lineage>
</organism>
<dbReference type="AlphaFoldDB" id="A0A9P5JU98"/>
<reference evidence="1" key="2">
    <citation type="journal article" date="2020" name="Nat. Commun.">
        <title>Large-scale genome sequencing of mycorrhizal fungi provides insights into the early evolution of symbiotic traits.</title>
        <authorList>
            <person name="Miyauchi S."/>
            <person name="Kiss E."/>
            <person name="Kuo A."/>
            <person name="Drula E."/>
            <person name="Kohler A."/>
            <person name="Sanchez-Garcia M."/>
            <person name="Morin E."/>
            <person name="Andreopoulos B."/>
            <person name="Barry K.W."/>
            <person name="Bonito G."/>
            <person name="Buee M."/>
            <person name="Carver A."/>
            <person name="Chen C."/>
            <person name="Cichocki N."/>
            <person name="Clum A."/>
            <person name="Culley D."/>
            <person name="Crous P.W."/>
            <person name="Fauchery L."/>
            <person name="Girlanda M."/>
            <person name="Hayes R.D."/>
            <person name="Keri Z."/>
            <person name="LaButti K."/>
            <person name="Lipzen A."/>
            <person name="Lombard V."/>
            <person name="Magnuson J."/>
            <person name="Maillard F."/>
            <person name="Murat C."/>
            <person name="Nolan M."/>
            <person name="Ohm R.A."/>
            <person name="Pangilinan J."/>
            <person name="Pereira M.F."/>
            <person name="Perotto S."/>
            <person name="Peter M."/>
            <person name="Pfister S."/>
            <person name="Riley R."/>
            <person name="Sitrit Y."/>
            <person name="Stielow J.B."/>
            <person name="Szollosi G."/>
            <person name="Zifcakova L."/>
            <person name="Stursova M."/>
            <person name="Spatafora J.W."/>
            <person name="Tedersoo L."/>
            <person name="Vaario L.M."/>
            <person name="Yamada A."/>
            <person name="Yan M."/>
            <person name="Wang P."/>
            <person name="Xu J."/>
            <person name="Bruns T."/>
            <person name="Baldrian P."/>
            <person name="Vilgalys R."/>
            <person name="Dunand C."/>
            <person name="Henrissat B."/>
            <person name="Grigoriev I.V."/>
            <person name="Hibbett D."/>
            <person name="Nagy L.G."/>
            <person name="Martin F.M."/>
        </authorList>
    </citation>
    <scope>NUCLEOTIDE SEQUENCE</scope>
    <source>
        <strain evidence="1">Prilba</strain>
    </source>
</reference>
<dbReference type="Proteomes" id="UP000759537">
    <property type="component" value="Unassembled WGS sequence"/>
</dbReference>